<gene>
    <name evidence="2" type="ORF">HIM_07742</name>
</gene>
<feature type="region of interest" description="Disordered" evidence="1">
    <location>
        <begin position="177"/>
        <end position="201"/>
    </location>
</feature>
<proteinExistence type="predicted"/>
<keyword evidence="3" id="KW-1185">Reference proteome</keyword>
<feature type="compositionally biased region" description="Low complexity" evidence="1">
    <location>
        <begin position="91"/>
        <end position="115"/>
    </location>
</feature>
<reference evidence="2 3" key="1">
    <citation type="journal article" date="2014" name="Genome Biol. Evol.">
        <title>Comparative genomics and transcriptomics analyses reveal divergent lifestyle features of nematode endoparasitic fungus Hirsutella minnesotensis.</title>
        <authorList>
            <person name="Lai Y."/>
            <person name="Liu K."/>
            <person name="Zhang X."/>
            <person name="Zhang X."/>
            <person name="Li K."/>
            <person name="Wang N."/>
            <person name="Shu C."/>
            <person name="Wu Y."/>
            <person name="Wang C."/>
            <person name="Bushley K.E."/>
            <person name="Xiang M."/>
            <person name="Liu X."/>
        </authorList>
    </citation>
    <scope>NUCLEOTIDE SEQUENCE [LARGE SCALE GENOMIC DNA]</scope>
    <source>
        <strain evidence="2 3">3608</strain>
    </source>
</reference>
<dbReference type="EMBL" id="KQ030541">
    <property type="protein sequence ID" value="KJZ72798.1"/>
    <property type="molecule type" value="Genomic_DNA"/>
</dbReference>
<protein>
    <recommendedName>
        <fullName evidence="4">MADS-box domain-containing protein</fullName>
    </recommendedName>
</protein>
<dbReference type="OrthoDB" id="4935345at2759"/>
<dbReference type="Proteomes" id="UP000054481">
    <property type="component" value="Unassembled WGS sequence"/>
</dbReference>
<evidence type="ECO:0000256" key="1">
    <source>
        <dbReference type="SAM" id="MobiDB-lite"/>
    </source>
</evidence>
<dbReference type="AlphaFoldDB" id="A0A0F7ZTB0"/>
<sequence>MARQRSKKNKNVRAGTANCQWGLWKKGNDLFEIYNVDVVIVTRRPDGFVGGFQSRPGLMQDFFKDLKETDLMGPHQFKNKKHRSLNTFRRSSSPSSQQSTPSSTVGSECESSDSQESSLAIEPTVLLQSPDFWDLGNLTNSAEQDMMLLGDLASTFDLFPSGLTGEGEERVIATEEDLVSRKDSDQNEGSPIVQPSPVSESKTRAILSLLDAFLSRAES</sequence>
<accession>A0A0F7ZTB0</accession>
<organism evidence="2 3">
    <name type="scientific">Hirsutella minnesotensis 3608</name>
    <dbReference type="NCBI Taxonomy" id="1043627"/>
    <lineage>
        <taxon>Eukaryota</taxon>
        <taxon>Fungi</taxon>
        <taxon>Dikarya</taxon>
        <taxon>Ascomycota</taxon>
        <taxon>Pezizomycotina</taxon>
        <taxon>Sordariomycetes</taxon>
        <taxon>Hypocreomycetidae</taxon>
        <taxon>Hypocreales</taxon>
        <taxon>Ophiocordycipitaceae</taxon>
        <taxon>Hirsutella</taxon>
    </lineage>
</organism>
<evidence type="ECO:0000313" key="3">
    <source>
        <dbReference type="Proteomes" id="UP000054481"/>
    </source>
</evidence>
<feature type="region of interest" description="Disordered" evidence="1">
    <location>
        <begin position="74"/>
        <end position="115"/>
    </location>
</feature>
<evidence type="ECO:0008006" key="4">
    <source>
        <dbReference type="Google" id="ProtNLM"/>
    </source>
</evidence>
<evidence type="ECO:0000313" key="2">
    <source>
        <dbReference type="EMBL" id="KJZ72798.1"/>
    </source>
</evidence>
<name>A0A0F7ZTB0_9HYPO</name>